<evidence type="ECO:0000256" key="2">
    <source>
        <dbReference type="ARBA" id="ARBA00008814"/>
    </source>
</evidence>
<dbReference type="PANTHER" id="PTHR30532">
    <property type="entry name" value="IRON III DICITRATE-BINDING PERIPLASMIC PROTEIN"/>
    <property type="match status" value="1"/>
</dbReference>
<dbReference type="AlphaFoldDB" id="A0A939J3W1"/>
<evidence type="ECO:0000256" key="4">
    <source>
        <dbReference type="ARBA" id="ARBA00022496"/>
    </source>
</evidence>
<feature type="domain" description="Fe/B12 periplasmic-binding" evidence="6">
    <location>
        <begin position="71"/>
        <end position="272"/>
    </location>
</feature>
<comment type="similarity">
    <text evidence="2">Belongs to the bacterial solute-binding protein 8 family.</text>
</comment>
<name>A0A939J3W1_9HYPH</name>
<dbReference type="EMBL" id="JAFLNF010000001">
    <property type="protein sequence ID" value="MBO0344105.1"/>
    <property type="molecule type" value="Genomic_DNA"/>
</dbReference>
<comment type="subcellular location">
    <subcellularLocation>
        <location evidence="1">Cell envelope</location>
    </subcellularLocation>
</comment>
<keyword evidence="3" id="KW-0813">Transport</keyword>
<evidence type="ECO:0000259" key="6">
    <source>
        <dbReference type="Pfam" id="PF01497"/>
    </source>
</evidence>
<evidence type="ECO:0000256" key="1">
    <source>
        <dbReference type="ARBA" id="ARBA00004196"/>
    </source>
</evidence>
<organism evidence="7 8">
    <name type="scientific">Roseibium limicola</name>
    <dbReference type="NCBI Taxonomy" id="2816037"/>
    <lineage>
        <taxon>Bacteria</taxon>
        <taxon>Pseudomonadati</taxon>
        <taxon>Pseudomonadota</taxon>
        <taxon>Alphaproteobacteria</taxon>
        <taxon>Hyphomicrobiales</taxon>
        <taxon>Stappiaceae</taxon>
        <taxon>Roseibium</taxon>
    </lineage>
</organism>
<dbReference type="PANTHER" id="PTHR30532:SF1">
    <property type="entry name" value="IRON(3+)-HYDROXAMATE-BINDING PROTEIN FHUD"/>
    <property type="match status" value="1"/>
</dbReference>
<accession>A0A939J3W1</accession>
<keyword evidence="4" id="KW-0408">Iron</keyword>
<keyword evidence="4" id="KW-0410">Iron transport</keyword>
<dbReference type="Proteomes" id="UP000664779">
    <property type="component" value="Unassembled WGS sequence"/>
</dbReference>
<dbReference type="Pfam" id="PF01497">
    <property type="entry name" value="Peripla_BP_2"/>
    <property type="match status" value="1"/>
</dbReference>
<dbReference type="Gene3D" id="3.40.50.1980">
    <property type="entry name" value="Nitrogenase molybdenum iron protein domain"/>
    <property type="match status" value="2"/>
</dbReference>
<evidence type="ECO:0000313" key="8">
    <source>
        <dbReference type="Proteomes" id="UP000664779"/>
    </source>
</evidence>
<dbReference type="InterPro" id="IPR051313">
    <property type="entry name" value="Bact_iron-sidero_bind"/>
</dbReference>
<proteinExistence type="inferred from homology"/>
<protein>
    <submittedName>
        <fullName evidence="7">ABC transporter substrate-binding protein</fullName>
    </submittedName>
</protein>
<dbReference type="RefSeq" id="WP_206937979.1">
    <property type="nucleotide sequence ID" value="NZ_JAFLNF010000001.1"/>
</dbReference>
<gene>
    <name evidence="7" type="ORF">J0X15_02635</name>
</gene>
<dbReference type="InterPro" id="IPR002491">
    <property type="entry name" value="ABC_transptr_periplasmic_BD"/>
</dbReference>
<reference evidence="7" key="1">
    <citation type="submission" date="2021-03" db="EMBL/GenBank/DDBJ databases">
        <title>Roseibium sp. CAU 1637 isolated from Incheon.</title>
        <authorList>
            <person name="Kim W."/>
        </authorList>
    </citation>
    <scope>NUCLEOTIDE SEQUENCE</scope>
    <source>
        <strain evidence="7">CAU 1637</strain>
    </source>
</reference>
<keyword evidence="8" id="KW-1185">Reference proteome</keyword>
<evidence type="ECO:0000256" key="3">
    <source>
        <dbReference type="ARBA" id="ARBA00022448"/>
    </source>
</evidence>
<keyword evidence="5" id="KW-0732">Signal</keyword>
<comment type="caution">
    <text evidence="7">The sequence shown here is derived from an EMBL/GenBank/DDBJ whole genome shotgun (WGS) entry which is preliminary data.</text>
</comment>
<dbReference type="GO" id="GO:0030288">
    <property type="term" value="C:outer membrane-bounded periplasmic space"/>
    <property type="evidence" value="ECO:0007669"/>
    <property type="project" value="TreeGrafter"/>
</dbReference>
<dbReference type="GO" id="GO:1901678">
    <property type="term" value="P:iron coordination entity transport"/>
    <property type="evidence" value="ECO:0007669"/>
    <property type="project" value="UniProtKB-ARBA"/>
</dbReference>
<sequence length="296" mass="31894">MTVTDSTGREITFTAPAERIVVMHEPLLGLPLMDLGITPVASYGRADDGTSLTTVDFVTTVLGDETPSPETGIGPFGNIDLEKLRSLKPDLIIGTEHDASKVAQLATVAPLYLQNVSTGRVEGFGVERDLAALLGLQDGLAKRLALYQETVGSVKAKLGHPEDETYLAIILTDQLNLVGAMSGMVQAVEDLGYTRAEVRNLGATSGYGKTIFVPISPEVFARVNPDLLVIMRSFTETERDEAATRKQLDRIVPGWDKFLKPAREDRVVFLDSAKVSTPTIASALNTLNALSIWAAR</sequence>
<dbReference type="SUPFAM" id="SSF53807">
    <property type="entry name" value="Helical backbone' metal receptor"/>
    <property type="match status" value="1"/>
</dbReference>
<keyword evidence="4" id="KW-0406">Ion transport</keyword>
<evidence type="ECO:0000313" key="7">
    <source>
        <dbReference type="EMBL" id="MBO0344105.1"/>
    </source>
</evidence>
<evidence type="ECO:0000256" key="5">
    <source>
        <dbReference type="ARBA" id="ARBA00022729"/>
    </source>
</evidence>